<sequence>MMNKLFGLLLIGIMISSCGSKGNKLHPIPSFTPSLSKEVSNFVPKFPKSVEVNKWTGIGFMNDVSGNIRVRSIDFKFGKSPFKIKAEIATAPFIIDDKLFILDKQNNAYCFDLAGNKKIWQTNLSLTNKNNLIFSGGITVDKDRVYVTNNTKELIILEKDTGYEVSRIKLTNIIFNPAVCDEKNVYVIVGGNQIFAFDKENLSLNWQVGGVENNISVASNNFTQPIALKNSLIVPSITGDVISVNKNDGSLIWHFAALEGNILAPKNLYSNPSAQMLIDSHAITVPYVHGIFVKLDISKGTPVWQKSIYDVLSLNRLGNFTVFNNNAQQVVGLSDKTGQVIWTVDLLEPKQKKSYNLLTPIMFNDVINVFSSQGKLYQISPEGSLLKEIKVPKDASFYAVWGQNVYLFAGKHIWINR</sequence>
<dbReference type="Proteomes" id="UP000241762">
    <property type="component" value="Chromosome"/>
</dbReference>
<dbReference type="EMBL" id="CP027845">
    <property type="protein sequence ID" value="AVP87482.1"/>
    <property type="molecule type" value="Genomic_DNA"/>
</dbReference>
<dbReference type="OrthoDB" id="5290752at2"/>
<dbReference type="KEGG" id="ptc:phytr_5370"/>
<keyword evidence="3" id="KW-1185">Reference proteome</keyword>
<dbReference type="PANTHER" id="PTHR34512:SF30">
    <property type="entry name" value="OUTER MEMBRANE PROTEIN ASSEMBLY FACTOR BAMB"/>
    <property type="match status" value="1"/>
</dbReference>
<dbReference type="PROSITE" id="PS51257">
    <property type="entry name" value="PROKAR_LIPOPROTEIN"/>
    <property type="match status" value="1"/>
</dbReference>
<dbReference type="InterPro" id="IPR018391">
    <property type="entry name" value="PQQ_b-propeller_rpt"/>
</dbReference>
<dbReference type="Gene3D" id="2.130.10.10">
    <property type="entry name" value="YVTN repeat-like/Quinoprotein amine dehydrogenase"/>
    <property type="match status" value="1"/>
</dbReference>
<dbReference type="InterPro" id="IPR015943">
    <property type="entry name" value="WD40/YVTN_repeat-like_dom_sf"/>
</dbReference>
<dbReference type="InterPro" id="IPR011047">
    <property type="entry name" value="Quinoprotein_ADH-like_sf"/>
</dbReference>
<dbReference type="AlphaFoldDB" id="A0A2P1P888"/>
<organism evidence="2 3">
    <name type="scientific">Candidatus Phycorickettsia trachydisci</name>
    <dbReference type="NCBI Taxonomy" id="2115978"/>
    <lineage>
        <taxon>Bacteria</taxon>
        <taxon>Pseudomonadati</taxon>
        <taxon>Pseudomonadota</taxon>
        <taxon>Alphaproteobacteria</taxon>
        <taxon>Rickettsiales</taxon>
        <taxon>Rickettsiaceae</taxon>
        <taxon>Candidatus Phycorickettsia</taxon>
    </lineage>
</organism>
<gene>
    <name evidence="2" type="ORF">phytr_5370</name>
</gene>
<reference evidence="2 3" key="1">
    <citation type="submission" date="2018-03" db="EMBL/GenBank/DDBJ databases">
        <title>A gene transfer event suggests a long-term partnership between eustigmatophyte algae and a novel lineage of endosymbiotic bacteria.</title>
        <authorList>
            <person name="Yurchenko T."/>
            <person name="Sevcikova T."/>
            <person name="Pribyl P."/>
            <person name="El Karkouri K."/>
            <person name="Klimes V."/>
            <person name="Amaral R."/>
            <person name="Zbrankova V."/>
            <person name="Kim E."/>
            <person name="Raoult D."/>
            <person name="Santos L.M.A."/>
            <person name="Elias M."/>
        </authorList>
    </citation>
    <scope>NUCLEOTIDE SEQUENCE [LARGE SCALE GENOMIC DNA]</scope>
    <source>
        <strain evidence="2">CCALA 838</strain>
    </source>
</reference>
<evidence type="ECO:0000313" key="2">
    <source>
        <dbReference type="EMBL" id="AVP87482.1"/>
    </source>
</evidence>
<feature type="domain" description="Pyrrolo-quinoline quinone repeat" evidence="1">
    <location>
        <begin position="109"/>
        <end position="343"/>
    </location>
</feature>
<name>A0A2P1P888_9RICK</name>
<dbReference type="InterPro" id="IPR002372">
    <property type="entry name" value="PQQ_rpt_dom"/>
</dbReference>
<evidence type="ECO:0000259" key="1">
    <source>
        <dbReference type="Pfam" id="PF13360"/>
    </source>
</evidence>
<dbReference type="SUPFAM" id="SSF50998">
    <property type="entry name" value="Quinoprotein alcohol dehydrogenase-like"/>
    <property type="match status" value="1"/>
</dbReference>
<dbReference type="SMART" id="SM00564">
    <property type="entry name" value="PQQ"/>
    <property type="match status" value="4"/>
</dbReference>
<dbReference type="PANTHER" id="PTHR34512">
    <property type="entry name" value="CELL SURFACE PROTEIN"/>
    <property type="match status" value="1"/>
</dbReference>
<evidence type="ECO:0000313" key="3">
    <source>
        <dbReference type="Proteomes" id="UP000241762"/>
    </source>
</evidence>
<accession>A0A2P1P888</accession>
<protein>
    <recommendedName>
        <fullName evidence="1">Pyrrolo-quinoline quinone repeat domain-containing protein</fullName>
    </recommendedName>
</protein>
<dbReference type="RefSeq" id="WP_106874343.1">
    <property type="nucleotide sequence ID" value="NZ_CP027845.1"/>
</dbReference>
<dbReference type="Pfam" id="PF13360">
    <property type="entry name" value="PQQ_2"/>
    <property type="match status" value="1"/>
</dbReference>
<proteinExistence type="predicted"/>